<dbReference type="InterPro" id="IPR043132">
    <property type="entry name" value="BCAT-like_C"/>
</dbReference>
<dbReference type="SUPFAM" id="SSF56752">
    <property type="entry name" value="D-aminoacid aminotransferase-like PLP-dependent enzymes"/>
    <property type="match status" value="1"/>
</dbReference>
<dbReference type="KEGG" id="hhz:NCTC10839_01122"/>
<protein>
    <submittedName>
        <fullName evidence="1">Branched-chain amino acid aminotransferase/4-amino-4-deoxychorismate lyase</fullName>
    </submittedName>
</protein>
<organism evidence="1 2">
    <name type="scientific">Haemophilus haemolyticus</name>
    <dbReference type="NCBI Taxonomy" id="726"/>
    <lineage>
        <taxon>Bacteria</taxon>
        <taxon>Pseudomonadati</taxon>
        <taxon>Pseudomonadota</taxon>
        <taxon>Gammaproteobacteria</taxon>
        <taxon>Pasteurellales</taxon>
        <taxon>Pasteurellaceae</taxon>
        <taxon>Haemophilus</taxon>
    </lineage>
</organism>
<accession>A0A2X4R5D2</accession>
<dbReference type="GO" id="GO:0008483">
    <property type="term" value="F:transaminase activity"/>
    <property type="evidence" value="ECO:0007669"/>
    <property type="project" value="UniProtKB-KW"/>
</dbReference>
<keyword evidence="1" id="KW-0456">Lyase</keyword>
<name>A0A2X4R5D2_HAEHA</name>
<dbReference type="InterPro" id="IPR036038">
    <property type="entry name" value="Aminotransferase-like"/>
</dbReference>
<dbReference type="Gene3D" id="3.30.470.10">
    <property type="match status" value="1"/>
</dbReference>
<evidence type="ECO:0000313" key="1">
    <source>
        <dbReference type="EMBL" id="SQH97223.1"/>
    </source>
</evidence>
<evidence type="ECO:0000313" key="2">
    <source>
        <dbReference type="Proteomes" id="UP000248808"/>
    </source>
</evidence>
<dbReference type="GO" id="GO:0016829">
    <property type="term" value="F:lyase activity"/>
    <property type="evidence" value="ECO:0007669"/>
    <property type="project" value="UniProtKB-KW"/>
</dbReference>
<proteinExistence type="predicted"/>
<keyword evidence="1" id="KW-0032">Aminotransferase</keyword>
<dbReference type="InterPro" id="IPR001544">
    <property type="entry name" value="Aminotrans_IV"/>
</dbReference>
<dbReference type="GeneID" id="56957709"/>
<reference evidence="1 2" key="1">
    <citation type="submission" date="2018-06" db="EMBL/GenBank/DDBJ databases">
        <authorList>
            <consortium name="Pathogen Informatics"/>
            <person name="Doyle S."/>
        </authorList>
    </citation>
    <scope>NUCLEOTIDE SEQUENCE [LARGE SCALE GENOMIC DNA]</scope>
    <source>
        <strain evidence="1 2">NCTC10839</strain>
    </source>
</reference>
<sequence>MYPLFETLCIENGKIQNIDLHQARYERSLREYYGKSEVKIFNLFSLIQLPAPLQNRLVRCRIDYNAETTQIQYFEYHRKIYRTFQPVICDDIEYSLKYSDRSLINRLFAQCGACDEIIIIKNGKVTDCSIGNLIFRQGEKWYTPDTPLLLGTQREKLLQEGKIQERTIFQEDIVNFDEIKIINAMNSL</sequence>
<dbReference type="AlphaFoldDB" id="A0A2X4R5D2"/>
<dbReference type="Pfam" id="PF01063">
    <property type="entry name" value="Aminotran_4"/>
    <property type="match status" value="1"/>
</dbReference>
<dbReference type="EMBL" id="LS483458">
    <property type="protein sequence ID" value="SQH97223.1"/>
    <property type="molecule type" value="Genomic_DNA"/>
</dbReference>
<dbReference type="RefSeq" id="WP_111696587.1">
    <property type="nucleotide sequence ID" value="NZ_LS483458.1"/>
</dbReference>
<dbReference type="Proteomes" id="UP000248808">
    <property type="component" value="Chromosome 1"/>
</dbReference>
<dbReference type="InterPro" id="IPR043131">
    <property type="entry name" value="BCAT-like_N"/>
</dbReference>
<keyword evidence="1" id="KW-0808">Transferase</keyword>
<dbReference type="Gene3D" id="3.20.10.10">
    <property type="entry name" value="D-amino Acid Aminotransferase, subunit A, domain 2"/>
    <property type="match status" value="1"/>
</dbReference>
<gene>
    <name evidence="1" type="ORF">NCTC10839_01122</name>
</gene>